<organism evidence="2 3">
    <name type="scientific">Acinetobacter seifertii</name>
    <dbReference type="NCBI Taxonomy" id="1530123"/>
    <lineage>
        <taxon>Bacteria</taxon>
        <taxon>Pseudomonadati</taxon>
        <taxon>Pseudomonadota</taxon>
        <taxon>Gammaproteobacteria</taxon>
        <taxon>Moraxellales</taxon>
        <taxon>Moraxellaceae</taxon>
        <taxon>Acinetobacter</taxon>
        <taxon>Acinetobacter calcoaceticus/baumannii complex</taxon>
    </lineage>
</organism>
<proteinExistence type="predicted"/>
<dbReference type="EMBL" id="CP077365">
    <property type="protein sequence ID" value="QXB46165.1"/>
    <property type="molecule type" value="Genomic_DNA"/>
</dbReference>
<gene>
    <name evidence="2" type="ORF">I6L30_17435</name>
</gene>
<protein>
    <submittedName>
        <fullName evidence="2">Uncharacterized protein</fullName>
    </submittedName>
</protein>
<feature type="region of interest" description="Disordered" evidence="1">
    <location>
        <begin position="1"/>
        <end position="50"/>
    </location>
</feature>
<name>A0ABX8L5B7_9GAMM</name>
<reference evidence="2 3" key="1">
    <citation type="submission" date="2021-06" db="EMBL/GenBank/DDBJ databases">
        <title>FDA dAtabase for Regulatory Grade micrObial Sequences (FDA-ARGOS): Supporting development and validation of Infectious Disease Dx tests.</title>
        <authorList>
            <person name="Sproer C."/>
            <person name="Gronow S."/>
            <person name="Severitt S."/>
            <person name="Schroder I."/>
            <person name="Tallon L."/>
            <person name="Sadzewicz L."/>
            <person name="Zhao X."/>
            <person name="Boylan J."/>
            <person name="Ott S."/>
            <person name="Bowen H."/>
            <person name="Vavikolanu K."/>
            <person name="Mehta A."/>
            <person name="Aluvathingal J."/>
            <person name="Nadendla S."/>
            <person name="Lowell S."/>
            <person name="Myers T."/>
            <person name="Yan Y."/>
        </authorList>
    </citation>
    <scope>NUCLEOTIDE SEQUENCE [LARGE SCALE GENOMIC DNA]</scope>
    <source>
        <strain evidence="2 3">FDAARGOS 1400</strain>
    </source>
</reference>
<dbReference type="RefSeq" id="WP_216984821.1">
    <property type="nucleotide sequence ID" value="NZ_CP077365.1"/>
</dbReference>
<dbReference type="Proteomes" id="UP000683517">
    <property type="component" value="Chromosome"/>
</dbReference>
<accession>A0ABX8L5B7</accession>
<feature type="compositionally biased region" description="Basic and acidic residues" evidence="1">
    <location>
        <begin position="1"/>
        <end position="12"/>
    </location>
</feature>
<evidence type="ECO:0000313" key="2">
    <source>
        <dbReference type="EMBL" id="QXB46165.1"/>
    </source>
</evidence>
<sequence>MSDFKDFSKKATQEQNNFNPKSNADKIEKPIQPTENDTLLPENNEKENKH</sequence>
<keyword evidence="3" id="KW-1185">Reference proteome</keyword>
<evidence type="ECO:0000313" key="3">
    <source>
        <dbReference type="Proteomes" id="UP000683517"/>
    </source>
</evidence>
<feature type="compositionally biased region" description="Polar residues" evidence="1">
    <location>
        <begin position="13"/>
        <end position="22"/>
    </location>
</feature>
<evidence type="ECO:0000256" key="1">
    <source>
        <dbReference type="SAM" id="MobiDB-lite"/>
    </source>
</evidence>